<evidence type="ECO:0000313" key="2">
    <source>
        <dbReference type="Proteomes" id="UP000558284"/>
    </source>
</evidence>
<dbReference type="Proteomes" id="UP000558284">
    <property type="component" value="Unassembled WGS sequence"/>
</dbReference>
<comment type="caution">
    <text evidence="1">The sequence shown here is derived from an EMBL/GenBank/DDBJ whole genome shotgun (WGS) entry which is preliminary data.</text>
</comment>
<keyword evidence="2" id="KW-1185">Reference proteome</keyword>
<evidence type="ECO:0000313" key="1">
    <source>
        <dbReference type="EMBL" id="MBA1144585.1"/>
    </source>
</evidence>
<reference evidence="1 2" key="1">
    <citation type="submission" date="2020-07" db="EMBL/GenBank/DDBJ databases">
        <title>Definition of the novel symbiovar canariense within Mesorhizobium novociceri, a new species of genus Mesorhizobium nodulating Cicer canariense in the Caldera de Taburiente National Park (La Palma, Canary Islands).</title>
        <authorList>
            <person name="Leon-Barrios M."/>
            <person name="Perez-Yepez J."/>
            <person name="Flores-Felix J.D."/>
            <person name="Ramirez-Baena M.H."/>
            <person name="Pulido-Suarez L."/>
            <person name="Igual J.M."/>
            <person name="Velazquez E."/>
            <person name="Peix A."/>
        </authorList>
    </citation>
    <scope>NUCLEOTIDE SEQUENCE [LARGE SCALE GENOMIC DNA]</scope>
    <source>
        <strain evidence="1 2">CCANP35</strain>
    </source>
</reference>
<protein>
    <recommendedName>
        <fullName evidence="3">Glycosyl transferase family 11</fullName>
    </recommendedName>
</protein>
<dbReference type="RefSeq" id="WP_181061523.1">
    <property type="nucleotide sequence ID" value="NZ_JACDTY010000025.1"/>
</dbReference>
<proteinExistence type="predicted"/>
<dbReference type="AlphaFoldDB" id="A0A838BDM5"/>
<name>A0A838BDM5_9HYPH</name>
<dbReference type="EMBL" id="JACDTY010000025">
    <property type="protein sequence ID" value="MBA1144585.1"/>
    <property type="molecule type" value="Genomic_DNA"/>
</dbReference>
<gene>
    <name evidence="1" type="ORF">H0241_30750</name>
</gene>
<accession>A0A838BDM5</accession>
<organism evidence="1 2">
    <name type="scientific">Mesorhizobium neociceri</name>
    <dbReference type="NCBI Taxonomy" id="1307853"/>
    <lineage>
        <taxon>Bacteria</taxon>
        <taxon>Pseudomonadati</taxon>
        <taxon>Pseudomonadota</taxon>
        <taxon>Alphaproteobacteria</taxon>
        <taxon>Hyphomicrobiales</taxon>
        <taxon>Phyllobacteriaceae</taxon>
        <taxon>Mesorhizobium</taxon>
    </lineage>
</organism>
<sequence>MFRFKRRRFVKTDFLGHSRIGAGSLLGITCVGKLDGGGAQVHAVMSAILFSRAAGIAYFHSPFTSVGEGEEPEVFAARWEAAFNLGQGAPRVPDGVPIISGETFSQGYRGAPAVVTQRHFHGFAERNPDLYSQLADEFRARLALPPRSFDKPTIAVHVRRGDVAGNAAHASRLTDNATILRNISHVLRDHPRHRVVIFSQGVESDFGPLADSCAFELNSNVFSTISALIAADCLIMAKSSLSYVAGLLSKGSVYYEPFWHGPLSSWRVLPKPPRALRQAIWG</sequence>
<evidence type="ECO:0008006" key="3">
    <source>
        <dbReference type="Google" id="ProtNLM"/>
    </source>
</evidence>